<dbReference type="Proteomes" id="UP000614610">
    <property type="component" value="Unassembled WGS sequence"/>
</dbReference>
<name>A0A6G1MN15_ORBOL</name>
<gene>
    <name evidence="5" type="ORF">TWF106_005267</name>
    <name evidence="4" type="ORF">TWF191_002879</name>
    <name evidence="3" type="ORF">TWF679_010751</name>
    <name evidence="2" type="ORF">TWF788_000400</name>
</gene>
<proteinExistence type="predicted"/>
<evidence type="ECO:0000313" key="3">
    <source>
        <dbReference type="EMBL" id="KAF3202504.1"/>
    </source>
</evidence>
<dbReference type="EMBL" id="WIWT01000087">
    <property type="protein sequence ID" value="KAF3202504.1"/>
    <property type="molecule type" value="Genomic_DNA"/>
</dbReference>
<evidence type="ECO:0000256" key="1">
    <source>
        <dbReference type="SAM" id="Phobius"/>
    </source>
</evidence>
<evidence type="ECO:0000313" key="7">
    <source>
        <dbReference type="Proteomes" id="UP000479691"/>
    </source>
</evidence>
<sequence>MMRDEAEGIGQRNQTGEIGFRDRSFIRFLEIDLSYTTAAARCASGVVSTKSGLVILLTSFFLLSVPYTCYTYYTSGCLLLSSIFAIEKDRLRTDKDLGRPPTILHYYYPD</sequence>
<accession>A0A6G1MN15</accession>
<dbReference type="EMBL" id="WIPF01000163">
    <property type="protein sequence ID" value="KAF3202789.1"/>
    <property type="molecule type" value="Genomic_DNA"/>
</dbReference>
<dbReference type="AlphaFoldDB" id="A0A6G1MN15"/>
<comment type="caution">
    <text evidence="2">The sequence shown here is derived from an EMBL/GenBank/DDBJ whole genome shotgun (WGS) entry which is preliminary data.</text>
</comment>
<keyword evidence="1" id="KW-0812">Transmembrane</keyword>
<reference evidence="6 7" key="1">
    <citation type="submission" date="2019-06" db="EMBL/GenBank/DDBJ databases">
        <authorList>
            <person name="Palmer J.M."/>
        </authorList>
    </citation>
    <scope>NUCLEOTIDE SEQUENCE [LARGE SCALE GENOMIC DNA]</scope>
    <source>
        <strain evidence="5 6">TWF106</strain>
        <strain evidence="4 8">TWF191</strain>
        <strain evidence="3">TWF679</strain>
        <strain evidence="2 7">TWF788</strain>
    </source>
</reference>
<dbReference type="EMBL" id="JAABOE010000010">
    <property type="protein sequence ID" value="KAF3188656.1"/>
    <property type="molecule type" value="Genomic_DNA"/>
</dbReference>
<evidence type="ECO:0000313" key="8">
    <source>
        <dbReference type="Proteomes" id="UP000483672"/>
    </source>
</evidence>
<dbReference type="Proteomes" id="UP000472727">
    <property type="component" value="Unassembled WGS sequence"/>
</dbReference>
<keyword evidence="1" id="KW-0472">Membrane</keyword>
<keyword evidence="1" id="KW-1133">Transmembrane helix</keyword>
<evidence type="ECO:0000313" key="6">
    <source>
        <dbReference type="Proteomes" id="UP000472727"/>
    </source>
</evidence>
<organism evidence="2 7">
    <name type="scientific">Orbilia oligospora</name>
    <name type="common">Nematode-trapping fungus</name>
    <name type="synonym">Arthrobotrys oligospora</name>
    <dbReference type="NCBI Taxonomy" id="2813651"/>
    <lineage>
        <taxon>Eukaryota</taxon>
        <taxon>Fungi</taxon>
        <taxon>Dikarya</taxon>
        <taxon>Ascomycota</taxon>
        <taxon>Pezizomycotina</taxon>
        <taxon>Orbiliomycetes</taxon>
        <taxon>Orbiliales</taxon>
        <taxon>Orbiliaceae</taxon>
        <taxon>Orbilia</taxon>
    </lineage>
</organism>
<protein>
    <submittedName>
        <fullName evidence="2">Uncharacterized protein</fullName>
    </submittedName>
</protein>
<feature type="transmembrane region" description="Helical" evidence="1">
    <location>
        <begin position="53"/>
        <end position="86"/>
    </location>
</feature>
<evidence type="ECO:0000313" key="4">
    <source>
        <dbReference type="EMBL" id="KAF3202789.1"/>
    </source>
</evidence>
<evidence type="ECO:0000313" key="5">
    <source>
        <dbReference type="EMBL" id="KAF3222833.1"/>
    </source>
</evidence>
<dbReference type="Proteomes" id="UP000479691">
    <property type="component" value="Unassembled WGS sequence"/>
</dbReference>
<evidence type="ECO:0000313" key="2">
    <source>
        <dbReference type="EMBL" id="KAF3188656.1"/>
    </source>
</evidence>
<dbReference type="EMBL" id="WIWS01000024">
    <property type="protein sequence ID" value="KAF3222833.1"/>
    <property type="molecule type" value="Genomic_DNA"/>
</dbReference>
<dbReference type="Proteomes" id="UP000483672">
    <property type="component" value="Unassembled WGS sequence"/>
</dbReference>